<gene>
    <name evidence="2" type="ORF">WICPIJ_002035</name>
</gene>
<feature type="chain" id="PRO_5040125257" evidence="1">
    <location>
        <begin position="25"/>
        <end position="77"/>
    </location>
</feature>
<organism evidence="2 3">
    <name type="scientific">Wickerhamomyces pijperi</name>
    <name type="common">Yeast</name>
    <name type="synonym">Pichia pijperi</name>
    <dbReference type="NCBI Taxonomy" id="599730"/>
    <lineage>
        <taxon>Eukaryota</taxon>
        <taxon>Fungi</taxon>
        <taxon>Dikarya</taxon>
        <taxon>Ascomycota</taxon>
        <taxon>Saccharomycotina</taxon>
        <taxon>Saccharomycetes</taxon>
        <taxon>Phaffomycetales</taxon>
        <taxon>Wickerhamomycetaceae</taxon>
        <taxon>Wickerhamomyces</taxon>
    </lineage>
</organism>
<reference evidence="2" key="2">
    <citation type="submission" date="2021-01" db="EMBL/GenBank/DDBJ databases">
        <authorList>
            <person name="Schikora-Tamarit M.A."/>
        </authorList>
    </citation>
    <scope>NUCLEOTIDE SEQUENCE</scope>
    <source>
        <strain evidence="2">CBS2887</strain>
    </source>
</reference>
<dbReference type="Proteomes" id="UP000774326">
    <property type="component" value="Unassembled WGS sequence"/>
</dbReference>
<comment type="caution">
    <text evidence="2">The sequence shown here is derived from an EMBL/GenBank/DDBJ whole genome shotgun (WGS) entry which is preliminary data.</text>
</comment>
<sequence length="77" mass="8248">MRLEGLVCPILVLVIGVCKKLVDVKFDVEPDGFGDWNSENAGLWKAECLDPCEKSDRIGGVSWSKSLDTSGNCGGCS</sequence>
<keyword evidence="1" id="KW-0732">Signal</keyword>
<proteinExistence type="predicted"/>
<evidence type="ECO:0000256" key="1">
    <source>
        <dbReference type="SAM" id="SignalP"/>
    </source>
</evidence>
<name>A0A9P8QC66_WICPI</name>
<protein>
    <submittedName>
        <fullName evidence="2">Uncharacterized protein</fullName>
    </submittedName>
</protein>
<accession>A0A9P8QC66</accession>
<dbReference type="EMBL" id="JAEUBG010001048">
    <property type="protein sequence ID" value="KAH3686985.1"/>
    <property type="molecule type" value="Genomic_DNA"/>
</dbReference>
<keyword evidence="3" id="KW-1185">Reference proteome</keyword>
<evidence type="ECO:0000313" key="3">
    <source>
        <dbReference type="Proteomes" id="UP000774326"/>
    </source>
</evidence>
<reference evidence="2" key="1">
    <citation type="journal article" date="2021" name="Open Biol.">
        <title>Shared evolutionary footprints suggest mitochondrial oxidative damage underlies multiple complex I losses in fungi.</title>
        <authorList>
            <person name="Schikora-Tamarit M.A."/>
            <person name="Marcet-Houben M."/>
            <person name="Nosek J."/>
            <person name="Gabaldon T."/>
        </authorList>
    </citation>
    <scope>NUCLEOTIDE SEQUENCE</scope>
    <source>
        <strain evidence="2">CBS2887</strain>
    </source>
</reference>
<evidence type="ECO:0000313" key="2">
    <source>
        <dbReference type="EMBL" id="KAH3686985.1"/>
    </source>
</evidence>
<feature type="signal peptide" evidence="1">
    <location>
        <begin position="1"/>
        <end position="24"/>
    </location>
</feature>
<dbReference type="AlphaFoldDB" id="A0A9P8QC66"/>